<dbReference type="Proteomes" id="UP000001623">
    <property type="component" value="Chromosome"/>
</dbReference>
<protein>
    <submittedName>
        <fullName evidence="2">Uncharacterized protein</fullName>
    </submittedName>
</protein>
<reference evidence="2 3" key="1">
    <citation type="submission" date="2010-10" db="EMBL/GenBank/DDBJ databases">
        <title>Complete sequence of Mesorhizobium opportunistum WSM2075.</title>
        <authorList>
            <consortium name="US DOE Joint Genome Institute"/>
            <person name="Lucas S."/>
            <person name="Copeland A."/>
            <person name="Lapidus A."/>
            <person name="Cheng J.-F."/>
            <person name="Bruce D."/>
            <person name="Goodwin L."/>
            <person name="Pitluck S."/>
            <person name="Chertkov O."/>
            <person name="Misra M."/>
            <person name="Detter J.C."/>
            <person name="Han C."/>
            <person name="Tapia R."/>
            <person name="Land M."/>
            <person name="Hauser L."/>
            <person name="Kyrpides N."/>
            <person name="Ovchinnikova G."/>
            <person name="Mavrommatis K.M."/>
            <person name="Tiwari R.P."/>
            <person name="Howieson J.G."/>
            <person name="O'Hara G.W."/>
            <person name="Nandasena K.G."/>
            <person name="Woyke T."/>
        </authorList>
    </citation>
    <scope>NUCLEOTIDE SEQUENCE [LARGE SCALE GENOMIC DNA]</scope>
    <source>
        <strain evidence="3">LMG 24607 / HAMBI 3007 / WSM2075</strain>
    </source>
</reference>
<dbReference type="KEGG" id="mop:Mesop_6530"/>
<feature type="transmembrane region" description="Helical" evidence="1">
    <location>
        <begin position="39"/>
        <end position="61"/>
    </location>
</feature>
<organism evidence="2 3">
    <name type="scientific">Mesorhizobium opportunistum (strain LMG 24607 / HAMBI 3007 / WSM2075)</name>
    <dbReference type="NCBI Taxonomy" id="536019"/>
    <lineage>
        <taxon>Bacteria</taxon>
        <taxon>Pseudomonadati</taxon>
        <taxon>Pseudomonadota</taxon>
        <taxon>Alphaproteobacteria</taxon>
        <taxon>Hyphomicrobiales</taxon>
        <taxon>Phyllobacteriaceae</taxon>
        <taxon>Mesorhizobium</taxon>
    </lineage>
</organism>
<accession>F7Y7H9</accession>
<dbReference type="STRING" id="536019.Mesop_6530"/>
<evidence type="ECO:0000256" key="1">
    <source>
        <dbReference type="SAM" id="Phobius"/>
    </source>
</evidence>
<keyword evidence="1" id="KW-0812">Transmembrane</keyword>
<dbReference type="EMBL" id="CP002279">
    <property type="protein sequence ID" value="AEH90852.1"/>
    <property type="molecule type" value="Genomic_DNA"/>
</dbReference>
<sequence length="67" mass="7488">MSVLVDFPYGHGSFQINFGHWSRIQLTRGPVVPKPTVSWFQQGTSVPFAGFVRGVVILIVLKKRSES</sequence>
<keyword evidence="1" id="KW-1133">Transmembrane helix</keyword>
<name>F7Y7H9_MESOW</name>
<dbReference type="HOGENOM" id="CLU_2807462_0_0_5"/>
<keyword evidence="1" id="KW-0472">Membrane</keyword>
<proteinExistence type="predicted"/>
<evidence type="ECO:0000313" key="2">
    <source>
        <dbReference type="EMBL" id="AEH90852.1"/>
    </source>
</evidence>
<gene>
    <name evidence="2" type="ordered locus">Mesop_6530</name>
</gene>
<evidence type="ECO:0000313" key="3">
    <source>
        <dbReference type="Proteomes" id="UP000001623"/>
    </source>
</evidence>
<dbReference type="AlphaFoldDB" id="F7Y7H9"/>